<dbReference type="AlphaFoldDB" id="A0A5N6A0E3"/>
<evidence type="ECO:0000259" key="1">
    <source>
        <dbReference type="Pfam" id="PF12770"/>
    </source>
</evidence>
<dbReference type="Gene3D" id="1.25.40.10">
    <property type="entry name" value="Tetratricopeptide repeat domain"/>
    <property type="match status" value="1"/>
</dbReference>
<evidence type="ECO:0000313" key="2">
    <source>
        <dbReference type="EMBL" id="KAB8161995.1"/>
    </source>
</evidence>
<dbReference type="InterPro" id="IPR024983">
    <property type="entry name" value="CHAT_dom"/>
</dbReference>
<dbReference type="OrthoDB" id="4331905at2"/>
<reference evidence="2" key="1">
    <citation type="submission" date="2019-10" db="EMBL/GenBank/DDBJ databases">
        <title>Nonomuraea sp. nov., isolated from Phyllanthus amarus.</title>
        <authorList>
            <person name="Klykleung N."/>
            <person name="Tanasupawat S."/>
        </authorList>
    </citation>
    <scope>NUCLEOTIDE SEQUENCE [LARGE SCALE GENOMIC DNA]</scope>
    <source>
        <strain evidence="2">3MP-10</strain>
    </source>
</reference>
<dbReference type="RefSeq" id="WP_139672019.1">
    <property type="nucleotide sequence ID" value="NZ_VDLY02000016.1"/>
</dbReference>
<protein>
    <submittedName>
        <fullName evidence="2">CHAT domain-containing protein</fullName>
    </submittedName>
</protein>
<dbReference type="PANTHER" id="PTHR10098">
    <property type="entry name" value="RAPSYN-RELATED"/>
    <property type="match status" value="1"/>
</dbReference>
<feature type="domain" description="CHAT" evidence="1">
    <location>
        <begin position="485"/>
        <end position="752"/>
    </location>
</feature>
<gene>
    <name evidence="2" type="ORF">FH607_023310</name>
</gene>
<dbReference type="PANTHER" id="PTHR10098:SF108">
    <property type="entry name" value="TETRATRICOPEPTIDE REPEAT PROTEIN 28"/>
    <property type="match status" value="1"/>
</dbReference>
<name>A0A5N6A0E3_9ACTN</name>
<organism evidence="2 3">
    <name type="scientific">Streptomyces mimosae</name>
    <dbReference type="NCBI Taxonomy" id="2586635"/>
    <lineage>
        <taxon>Bacteria</taxon>
        <taxon>Bacillati</taxon>
        <taxon>Actinomycetota</taxon>
        <taxon>Actinomycetes</taxon>
        <taxon>Kitasatosporales</taxon>
        <taxon>Streptomycetaceae</taxon>
        <taxon>Streptomyces</taxon>
    </lineage>
</organism>
<evidence type="ECO:0000313" key="3">
    <source>
        <dbReference type="Proteomes" id="UP000314251"/>
    </source>
</evidence>
<accession>A0A5N6A0E3</accession>
<proteinExistence type="predicted"/>
<dbReference type="InterPro" id="IPR011990">
    <property type="entry name" value="TPR-like_helical_dom_sf"/>
</dbReference>
<keyword evidence="3" id="KW-1185">Reference proteome</keyword>
<comment type="caution">
    <text evidence="2">The sequence shown here is derived from an EMBL/GenBank/DDBJ whole genome shotgun (WGS) entry which is preliminary data.</text>
</comment>
<sequence>MNGERERESVFDAYARSRSAGGAGLSVMRLGPSALTFAFFVEESFLVPTVFVENLRRGARITWDSMMAAAWEAVEPLSADRSAGPALGAQLLVALGGNEQRAAADPQRHVRLALAALDSFRGLGLPRHEGRGYLELGRALVAFDRPTDALTAYERARALLERAGDDRGARALHARSAHLLNGLGCCEQALAEAEAGQRVGARLPPVEPAGGGTVGDGHLSAYLHHERVLALTRTGYHREAEAAWEEWRRETPDTSENAFELQASLARLRRQQARHEESLDAYLRAIDARFARLNAASLPVRELYQTNAVTVFGEAIGAAVYLDRPELALALLAALATGPPPGTARTGAPPPATVATALRSLDEEVTRLARRATAVTVARDAGALRACDDRARTLLETRDDLWHEGTRAGRAAGGRTVRELARAIPRAVGPGELALCYLPEGTGRLRLFAVHGGAVTQHVVGLGVEEAARLASAARRECLGGAPPEALRQLGEALLAPVADLAAGASGILVAPSDTLADFPFHAASLGGRPLISRAEVRTLPTPAALAWQAAGGRRATATPPRVVAAGVPRPRYELLPELPAVRAELRTVRAAFPQAGELGPEEATAEAVVAAMASADVLHLAGHATFEAHAPNLARILLADRPLFAFEVAAAPRAPRLVNLSGCRAAAERRTPGGEGEGLAAAFLAAGAEAVIAPLWPVRDDAALAFNALLYRELTVPGARLGEAVRRARLALRARAEFAHPGLWGAFTVLGTL</sequence>
<dbReference type="SUPFAM" id="SSF48452">
    <property type="entry name" value="TPR-like"/>
    <property type="match status" value="1"/>
</dbReference>
<dbReference type="Pfam" id="PF12770">
    <property type="entry name" value="CHAT"/>
    <property type="match status" value="1"/>
</dbReference>
<dbReference type="EMBL" id="VDLY02000016">
    <property type="protein sequence ID" value="KAB8161995.1"/>
    <property type="molecule type" value="Genomic_DNA"/>
</dbReference>
<dbReference type="Proteomes" id="UP000314251">
    <property type="component" value="Unassembled WGS sequence"/>
</dbReference>